<evidence type="ECO:0000256" key="1">
    <source>
        <dbReference type="SAM" id="MobiDB-lite"/>
    </source>
</evidence>
<feature type="compositionally biased region" description="Basic and acidic residues" evidence="1">
    <location>
        <begin position="103"/>
        <end position="135"/>
    </location>
</feature>
<name>A0A9P9EID6_9PLEO</name>
<feature type="compositionally biased region" description="Polar residues" evidence="1">
    <location>
        <begin position="189"/>
        <end position="204"/>
    </location>
</feature>
<protein>
    <submittedName>
        <fullName evidence="2">Uncharacterized protein</fullName>
    </submittedName>
</protein>
<comment type="caution">
    <text evidence="2">The sequence shown here is derived from an EMBL/GenBank/DDBJ whole genome shotgun (WGS) entry which is preliminary data.</text>
</comment>
<evidence type="ECO:0000313" key="3">
    <source>
        <dbReference type="Proteomes" id="UP000700596"/>
    </source>
</evidence>
<reference evidence="2" key="1">
    <citation type="journal article" date="2021" name="Nat. Commun.">
        <title>Genetic determinants of endophytism in the Arabidopsis root mycobiome.</title>
        <authorList>
            <person name="Mesny F."/>
            <person name="Miyauchi S."/>
            <person name="Thiergart T."/>
            <person name="Pickel B."/>
            <person name="Atanasova L."/>
            <person name="Karlsson M."/>
            <person name="Huettel B."/>
            <person name="Barry K.W."/>
            <person name="Haridas S."/>
            <person name="Chen C."/>
            <person name="Bauer D."/>
            <person name="Andreopoulos W."/>
            <person name="Pangilinan J."/>
            <person name="LaButti K."/>
            <person name="Riley R."/>
            <person name="Lipzen A."/>
            <person name="Clum A."/>
            <person name="Drula E."/>
            <person name="Henrissat B."/>
            <person name="Kohler A."/>
            <person name="Grigoriev I.V."/>
            <person name="Martin F.M."/>
            <person name="Hacquard S."/>
        </authorList>
    </citation>
    <scope>NUCLEOTIDE SEQUENCE</scope>
    <source>
        <strain evidence="2">MPI-CAGE-CH-0243</strain>
    </source>
</reference>
<keyword evidence="3" id="KW-1185">Reference proteome</keyword>
<gene>
    <name evidence="2" type="ORF">B0J11DRAFT_2807</name>
</gene>
<feature type="region of interest" description="Disordered" evidence="1">
    <location>
        <begin position="308"/>
        <end position="341"/>
    </location>
</feature>
<feature type="compositionally biased region" description="Low complexity" evidence="1">
    <location>
        <begin position="168"/>
        <end position="180"/>
    </location>
</feature>
<sequence>MANYSDDFLSPEDERNTARRIHRARSGGYVDHAEDRSRWNQRYHLQPGSNHLSVPTFDRGDTSHGGHRRVRSNDEIRRRRVVSSDSARRSHHDPAPVPVTEYNVREARPMMQEHDLRGEARRYIERARQDSERSGRTSNPAHQRRPSRPKIKVEVHNHASRTDRSTSRRSPNRSPRSAKSPRNHDYSPRSATRSHTTTPPNAQAQTSLLASHLATLQRRLHSIITTCNRHSHISALDPRDLTFSQIAQEVEGCAFQLRVWSRSVNLSGMVRTDRSKREVVEMVGRTLEGMGEKAERLEEACEGVDAGDLRWEGIGDGEDGNGDGEEEWESDGDGDGRNGTIDVTETIGFQIHSLLDSLRSQTNSLARLTRSLQEATPDAREEVEAVEDLVKEMAALFPTKRIFALDDREG</sequence>
<feature type="region of interest" description="Disordered" evidence="1">
    <location>
        <begin position="1"/>
        <end position="204"/>
    </location>
</feature>
<organism evidence="2 3">
    <name type="scientific">Dendryphion nanum</name>
    <dbReference type="NCBI Taxonomy" id="256645"/>
    <lineage>
        <taxon>Eukaryota</taxon>
        <taxon>Fungi</taxon>
        <taxon>Dikarya</taxon>
        <taxon>Ascomycota</taxon>
        <taxon>Pezizomycotina</taxon>
        <taxon>Dothideomycetes</taxon>
        <taxon>Pleosporomycetidae</taxon>
        <taxon>Pleosporales</taxon>
        <taxon>Torulaceae</taxon>
        <taxon>Dendryphion</taxon>
    </lineage>
</organism>
<dbReference type="AlphaFoldDB" id="A0A9P9EID6"/>
<dbReference type="OrthoDB" id="3731753at2759"/>
<feature type="compositionally biased region" description="Acidic residues" evidence="1">
    <location>
        <begin position="315"/>
        <end position="333"/>
    </location>
</feature>
<feature type="compositionally biased region" description="Basic and acidic residues" evidence="1">
    <location>
        <begin position="151"/>
        <end position="166"/>
    </location>
</feature>
<evidence type="ECO:0000313" key="2">
    <source>
        <dbReference type="EMBL" id="KAH7138007.1"/>
    </source>
</evidence>
<proteinExistence type="predicted"/>
<dbReference type="EMBL" id="JAGMWT010000001">
    <property type="protein sequence ID" value="KAH7138007.1"/>
    <property type="molecule type" value="Genomic_DNA"/>
</dbReference>
<dbReference type="Proteomes" id="UP000700596">
    <property type="component" value="Unassembled WGS sequence"/>
</dbReference>
<accession>A0A9P9EID6</accession>